<dbReference type="InterPro" id="IPR006657">
    <property type="entry name" value="MoPterin_dinucl-bd_dom"/>
</dbReference>
<accession>A0A372JQ87</accession>
<dbReference type="EMBL" id="QURH01000148">
    <property type="protein sequence ID" value="RFU42183.1"/>
    <property type="molecule type" value="Genomic_DNA"/>
</dbReference>
<feature type="domain" description="4Fe-4S Mo/W bis-MGD-type" evidence="7">
    <location>
        <begin position="89"/>
        <end position="146"/>
    </location>
</feature>
<evidence type="ECO:0000256" key="1">
    <source>
        <dbReference type="ARBA" id="ARBA00022485"/>
    </source>
</evidence>
<dbReference type="Gene3D" id="2.20.25.90">
    <property type="entry name" value="ADC-like domains"/>
    <property type="match status" value="1"/>
</dbReference>
<dbReference type="InterPro" id="IPR006656">
    <property type="entry name" value="Mopterin_OxRdtase"/>
</dbReference>
<keyword evidence="9" id="KW-1185">Reference proteome</keyword>
<dbReference type="GO" id="GO:0046872">
    <property type="term" value="F:metal ion binding"/>
    <property type="evidence" value="ECO:0007669"/>
    <property type="project" value="UniProtKB-KW"/>
</dbReference>
<dbReference type="GO" id="GO:0051539">
    <property type="term" value="F:4 iron, 4 sulfur cluster binding"/>
    <property type="evidence" value="ECO:0007669"/>
    <property type="project" value="UniProtKB-KW"/>
</dbReference>
<dbReference type="GO" id="GO:0016020">
    <property type="term" value="C:membrane"/>
    <property type="evidence" value="ECO:0007669"/>
    <property type="project" value="TreeGrafter"/>
</dbReference>
<dbReference type="PANTHER" id="PTHR43105">
    <property type="entry name" value="RESPIRATORY NITRATE REDUCTASE"/>
    <property type="match status" value="1"/>
</dbReference>
<evidence type="ECO:0000256" key="3">
    <source>
        <dbReference type="ARBA" id="ARBA00023002"/>
    </source>
</evidence>
<keyword evidence="4" id="KW-0408">Iron</keyword>
<evidence type="ECO:0000256" key="4">
    <source>
        <dbReference type="ARBA" id="ARBA00023004"/>
    </source>
</evidence>
<dbReference type="SMART" id="SM00926">
    <property type="entry name" value="Molybdop_Fe4S4"/>
    <property type="match status" value="1"/>
</dbReference>
<evidence type="ECO:0000256" key="5">
    <source>
        <dbReference type="ARBA" id="ARBA00023014"/>
    </source>
</evidence>
<dbReference type="AlphaFoldDB" id="A0A372JQ87"/>
<dbReference type="InterPro" id="IPR009010">
    <property type="entry name" value="Asp_de-COase-like_dom_sf"/>
</dbReference>
<protein>
    <submittedName>
        <fullName evidence="8">Molybdopterin oxidoreductase family protein</fullName>
    </submittedName>
</protein>
<evidence type="ECO:0000313" key="9">
    <source>
        <dbReference type="Proteomes" id="UP000261811"/>
    </source>
</evidence>
<reference evidence="8 9" key="1">
    <citation type="submission" date="2018-08" db="EMBL/GenBank/DDBJ databases">
        <title>Actinomadura jelena sp. nov., a novel Actinomycete isolated from soil in Chad.</title>
        <authorList>
            <person name="Shi L."/>
        </authorList>
    </citation>
    <scope>NUCLEOTIDE SEQUENCE [LARGE SCALE GENOMIC DNA]</scope>
    <source>
        <strain evidence="8 9">NEAU-G17</strain>
    </source>
</reference>
<proteinExistence type="predicted"/>
<dbReference type="SUPFAM" id="SSF50692">
    <property type="entry name" value="ADC-like"/>
    <property type="match status" value="1"/>
</dbReference>
<organism evidence="8 9">
    <name type="scientific">Actinomadura logoneensis</name>
    <dbReference type="NCBI Taxonomy" id="2293572"/>
    <lineage>
        <taxon>Bacteria</taxon>
        <taxon>Bacillati</taxon>
        <taxon>Actinomycetota</taxon>
        <taxon>Actinomycetes</taxon>
        <taxon>Streptosporangiales</taxon>
        <taxon>Thermomonosporaceae</taxon>
        <taxon>Actinomadura</taxon>
    </lineage>
</organism>
<dbReference type="GO" id="GO:0043546">
    <property type="term" value="F:molybdopterin cofactor binding"/>
    <property type="evidence" value="ECO:0007669"/>
    <property type="project" value="InterPro"/>
</dbReference>
<sequence length="899" mass="94027">MNLLKRMMRAPPHLHGRVGSVDALKPTARAPRPHLRERVGSVESLKRTARDSPTCAGEAGRGGVGGGGGWERVIMRTGVGRRGVTAMGSRTGYRTCPLCEALCGLELTLDEADTITSVRGDKDDPLSAGFLCPKGATLGRLDADPDRLDAPLVRGVPVGWDEAFDVVRDELAEVIARYGRDAVAIYIGNPTAHSVAGPLYGSALIKALGTRNVYTASTADQMPKHVSCGHLFGDPLAIPVPDLDRTEYLLMLGANPLESNGSLCSAPDFAGRLKAVQARGGRVVVVDPRRTRTAALADEHLFIRPGTDALLLMALVHTLFAEELTTLPAQPTDHRPPTPAPRPANRPDPGPASHSSNTTAPGTAAETGAANVISAASGTGAAGASGGGSGASAIDAADGVGGGGRGVNGLDELRALAVGFSPERVAPVTGIPAETIRRTARELAAAGRAAVYGRIGTCTQEFGTLASWLVDVLNILTGNLDRPGGAMFPRPAHTPVYRRRRPFTTGRWRSRVRGLPEVMGELPVATLADEIETPGEGQVRALVTVGGNPVLSAPDGARLDRLLPSLDLVISVDPYLNETTRHAHVVLPPPRPAQTPHYDLALLGFTVRDYARYSAPVVPLPDGRPAETEILARLATAAAGTDASPADLDELVIMTTLGRAVAAPGSPVHGRDPAELRKVLADGSSPTEQRLDMMLRLGPYGEGFGADPNGLTLARLRDEHPHGVDLGPLKPRLGEVLCTASGRVELCPPAFAADVDRLAAALDAPRHDLVLIGRRQLRSNNSWLHNVPELLGGSNTCTLQLNPADAERFGIAEGTRVRVTSRTGSVEAVASPTDTVMPGVVSLPHGWGHDLPGTRTRVAAARPGVSANAVTDDRLIDPLSGNAAFNGVPVTLTPLPSPL</sequence>
<keyword evidence="1" id="KW-0004">4Fe-4S</keyword>
<dbReference type="Proteomes" id="UP000261811">
    <property type="component" value="Unassembled WGS sequence"/>
</dbReference>
<evidence type="ECO:0000256" key="2">
    <source>
        <dbReference type="ARBA" id="ARBA00022723"/>
    </source>
</evidence>
<keyword evidence="2" id="KW-0479">Metal-binding</keyword>
<comment type="caution">
    <text evidence="8">The sequence shown here is derived from an EMBL/GenBank/DDBJ whole genome shotgun (WGS) entry which is preliminary data.</text>
</comment>
<dbReference type="Pfam" id="PF04879">
    <property type="entry name" value="Molybdop_Fe4S4"/>
    <property type="match status" value="1"/>
</dbReference>
<evidence type="ECO:0000256" key="6">
    <source>
        <dbReference type="SAM" id="MobiDB-lite"/>
    </source>
</evidence>
<dbReference type="Gene3D" id="2.40.40.20">
    <property type="match status" value="1"/>
</dbReference>
<feature type="region of interest" description="Disordered" evidence="6">
    <location>
        <begin position="42"/>
        <end position="63"/>
    </location>
</feature>
<dbReference type="Gene3D" id="3.40.50.740">
    <property type="match status" value="2"/>
</dbReference>
<keyword evidence="3" id="KW-0560">Oxidoreductase</keyword>
<feature type="compositionally biased region" description="Pro residues" evidence="6">
    <location>
        <begin position="337"/>
        <end position="350"/>
    </location>
</feature>
<dbReference type="Gene3D" id="3.40.228.10">
    <property type="entry name" value="Dimethylsulfoxide Reductase, domain 2"/>
    <property type="match status" value="2"/>
</dbReference>
<gene>
    <name evidence="8" type="ORF">DZF91_07850</name>
</gene>
<evidence type="ECO:0000313" key="8">
    <source>
        <dbReference type="EMBL" id="RFU42183.1"/>
    </source>
</evidence>
<dbReference type="InterPro" id="IPR006963">
    <property type="entry name" value="Mopterin_OxRdtase_4Fe-4S_dom"/>
</dbReference>
<dbReference type="Pfam" id="PF01568">
    <property type="entry name" value="Molydop_binding"/>
    <property type="match status" value="1"/>
</dbReference>
<dbReference type="PANTHER" id="PTHR43105:SF9">
    <property type="entry name" value="NADPH-FE(3+) OXIDOREDUCTASE SUBUNIT ALPHA"/>
    <property type="match status" value="1"/>
</dbReference>
<dbReference type="SUPFAM" id="SSF53706">
    <property type="entry name" value="Formate dehydrogenase/DMSO reductase, domains 1-3"/>
    <property type="match status" value="1"/>
</dbReference>
<evidence type="ECO:0000259" key="7">
    <source>
        <dbReference type="PROSITE" id="PS51669"/>
    </source>
</evidence>
<feature type="region of interest" description="Disordered" evidence="6">
    <location>
        <begin position="326"/>
        <end position="363"/>
    </location>
</feature>
<keyword evidence="5" id="KW-0411">Iron-sulfur</keyword>
<dbReference type="InterPro" id="IPR050123">
    <property type="entry name" value="Prok_molybdopt-oxidoreductase"/>
</dbReference>
<dbReference type="Pfam" id="PF00384">
    <property type="entry name" value="Molybdopterin"/>
    <property type="match status" value="1"/>
</dbReference>
<name>A0A372JQ87_9ACTN</name>
<dbReference type="PROSITE" id="PS51669">
    <property type="entry name" value="4FE4S_MOW_BIS_MGD"/>
    <property type="match status" value="1"/>
</dbReference>
<dbReference type="GO" id="GO:0016491">
    <property type="term" value="F:oxidoreductase activity"/>
    <property type="evidence" value="ECO:0007669"/>
    <property type="project" value="UniProtKB-KW"/>
</dbReference>